<gene>
    <name evidence="10" type="ORF">MANES_11G077900</name>
</gene>
<evidence type="ECO:0000313" key="10">
    <source>
        <dbReference type="EMBL" id="OAY37133.1"/>
    </source>
</evidence>
<keyword evidence="5" id="KW-0699">rRNA-binding</keyword>
<dbReference type="PANTHER" id="PTHR21011:SF16">
    <property type="entry name" value="SMALL RIBOSOMAL SUBUNIT PROTEIN BS6C ALPHA"/>
    <property type="match status" value="1"/>
</dbReference>
<dbReference type="FunFam" id="3.30.70.60:FF:000006">
    <property type="entry name" value="30S ribosomal protein S6 alpha, chloroplastic"/>
    <property type="match status" value="1"/>
</dbReference>
<comment type="subcellular location">
    <subcellularLocation>
        <location evidence="1">Plastid</location>
        <location evidence="1">Chloroplast</location>
    </subcellularLocation>
</comment>
<keyword evidence="3" id="KW-0150">Chloroplast</keyword>
<dbReference type="AlphaFoldDB" id="A0A2C9UZC2"/>
<evidence type="ECO:0000256" key="7">
    <source>
        <dbReference type="ARBA" id="ARBA00022946"/>
    </source>
</evidence>
<dbReference type="Gramene" id="Manes.01G045210.1.v8.1">
    <property type="protein sequence ID" value="Manes.01G045210.1.v8.1.CDS"/>
    <property type="gene ID" value="Manes.01G045210.v8.1"/>
</dbReference>
<evidence type="ECO:0000256" key="8">
    <source>
        <dbReference type="ARBA" id="ARBA00022980"/>
    </source>
</evidence>
<evidence type="ECO:0008006" key="11">
    <source>
        <dbReference type="Google" id="ProtNLM"/>
    </source>
</evidence>
<evidence type="ECO:0000256" key="9">
    <source>
        <dbReference type="ARBA" id="ARBA00023274"/>
    </source>
</evidence>
<dbReference type="InterPro" id="IPR014717">
    <property type="entry name" value="Transl_elong_EF1B/ribsomal_bS6"/>
</dbReference>
<dbReference type="GO" id="GO:0070181">
    <property type="term" value="F:small ribosomal subunit rRNA binding"/>
    <property type="evidence" value="ECO:0000318"/>
    <property type="project" value="GO_Central"/>
</dbReference>
<evidence type="ECO:0000256" key="1">
    <source>
        <dbReference type="ARBA" id="ARBA00004229"/>
    </source>
</evidence>
<dbReference type="GO" id="GO:0005840">
    <property type="term" value="C:ribosome"/>
    <property type="evidence" value="ECO:0007669"/>
    <property type="project" value="UniProtKB-KW"/>
</dbReference>
<dbReference type="STRING" id="3983.A0A2C9UZC2"/>
<keyword evidence="4" id="KW-0934">Plastid</keyword>
<evidence type="ECO:0000256" key="4">
    <source>
        <dbReference type="ARBA" id="ARBA00022640"/>
    </source>
</evidence>
<dbReference type="EMBL" id="CM004397">
    <property type="protein sequence ID" value="OAY37133.1"/>
    <property type="molecule type" value="Genomic_DNA"/>
</dbReference>
<dbReference type="OrthoDB" id="2014413at2759"/>
<evidence type="ECO:0000256" key="6">
    <source>
        <dbReference type="ARBA" id="ARBA00022884"/>
    </source>
</evidence>
<reference evidence="10" key="1">
    <citation type="submission" date="2016-02" db="EMBL/GenBank/DDBJ databases">
        <title>WGS assembly of Manihot esculenta.</title>
        <authorList>
            <person name="Bredeson J.V."/>
            <person name="Prochnik S.E."/>
            <person name="Lyons J.B."/>
            <person name="Schmutz J."/>
            <person name="Grimwood J."/>
            <person name="Vrebalov J."/>
            <person name="Bart R.S."/>
            <person name="Amuge T."/>
            <person name="Ferguson M.E."/>
            <person name="Green R."/>
            <person name="Putnam N."/>
            <person name="Stites J."/>
            <person name="Rounsley S."/>
            <person name="Rokhsar D.S."/>
        </authorList>
    </citation>
    <scope>NUCLEOTIDE SEQUENCE [LARGE SCALE GENOMIC DNA]</scope>
    <source>
        <tissue evidence="10">Leaf</tissue>
    </source>
</reference>
<evidence type="ECO:0000256" key="2">
    <source>
        <dbReference type="ARBA" id="ARBA00009512"/>
    </source>
</evidence>
<keyword evidence="7" id="KW-0809">Transit peptide</keyword>
<dbReference type="OMA" id="RSMSFKI"/>
<dbReference type="HAMAP" id="MF_00360">
    <property type="entry name" value="Ribosomal_bS6"/>
    <property type="match status" value="1"/>
</dbReference>
<dbReference type="GO" id="GO:0003735">
    <property type="term" value="F:structural constituent of ribosome"/>
    <property type="evidence" value="ECO:0000318"/>
    <property type="project" value="GO_Central"/>
</dbReference>
<comment type="similarity">
    <text evidence="2">Belongs to the bacterial ribosomal protein bS6 family.</text>
</comment>
<proteinExistence type="inferred from homology"/>
<dbReference type="GO" id="GO:0009507">
    <property type="term" value="C:chloroplast"/>
    <property type="evidence" value="ECO:0007669"/>
    <property type="project" value="UniProtKB-SubCell"/>
</dbReference>
<organism evidence="10">
    <name type="scientific">Manihot esculenta</name>
    <name type="common">Cassava</name>
    <name type="synonym">Jatropha manihot</name>
    <dbReference type="NCBI Taxonomy" id="3983"/>
    <lineage>
        <taxon>Eukaryota</taxon>
        <taxon>Viridiplantae</taxon>
        <taxon>Streptophyta</taxon>
        <taxon>Embryophyta</taxon>
        <taxon>Tracheophyta</taxon>
        <taxon>Spermatophyta</taxon>
        <taxon>Magnoliopsida</taxon>
        <taxon>eudicotyledons</taxon>
        <taxon>Gunneridae</taxon>
        <taxon>Pentapetalae</taxon>
        <taxon>rosids</taxon>
        <taxon>fabids</taxon>
        <taxon>Malpighiales</taxon>
        <taxon>Euphorbiaceae</taxon>
        <taxon>Crotonoideae</taxon>
        <taxon>Manihoteae</taxon>
        <taxon>Manihot</taxon>
    </lineage>
</organism>
<dbReference type="PANTHER" id="PTHR21011">
    <property type="entry name" value="MITOCHONDRIAL 28S RIBOSOMAL PROTEIN S6"/>
    <property type="match status" value="1"/>
</dbReference>
<dbReference type="InterPro" id="IPR020814">
    <property type="entry name" value="Ribosomal_S6_plastid/chlpt"/>
</dbReference>
<keyword evidence="9" id="KW-0687">Ribonucleoprotein</keyword>
<accession>A0A2C9UZC2</accession>
<dbReference type="InterPro" id="IPR000529">
    <property type="entry name" value="Ribosomal_bS6"/>
</dbReference>
<dbReference type="GO" id="GO:1990904">
    <property type="term" value="C:ribonucleoprotein complex"/>
    <property type="evidence" value="ECO:0007669"/>
    <property type="project" value="UniProtKB-KW"/>
</dbReference>
<dbReference type="Gene3D" id="3.30.70.60">
    <property type="match status" value="1"/>
</dbReference>
<sequence>MATSSSPSFTSTLINSSPFCPKSFSKFQSLPFLSFAHKLKSFPVTNSKTVLLQGKPGCLTVKAQTLDFSGSFYEGGGFGSDEDPPPLSGSVMTAVEDKEPPPCPPGLRQYETMAVLRPDMSEDERLALTQKYEELLVAGGGMYVEVFNRGVIPLAYSIRKKNKAGETNTYLDGIYLLFTYFTKPESIAILEATLNTDDDVIRSSTFKVRKRKY</sequence>
<evidence type="ECO:0000256" key="5">
    <source>
        <dbReference type="ARBA" id="ARBA00022730"/>
    </source>
</evidence>
<dbReference type="GO" id="GO:0006412">
    <property type="term" value="P:translation"/>
    <property type="evidence" value="ECO:0007669"/>
    <property type="project" value="InterPro"/>
</dbReference>
<protein>
    <recommendedName>
        <fullName evidence="11">30S ribosomal protein S6 alpha, chloroplastic</fullName>
    </recommendedName>
</protein>
<dbReference type="SUPFAM" id="SSF54995">
    <property type="entry name" value="Ribosomal protein S6"/>
    <property type="match status" value="1"/>
</dbReference>
<dbReference type="CDD" id="cd15487">
    <property type="entry name" value="bS6_chloro_cyano"/>
    <property type="match status" value="1"/>
</dbReference>
<name>A0A2C9UZC2_MANES</name>
<evidence type="ECO:0000256" key="3">
    <source>
        <dbReference type="ARBA" id="ARBA00022528"/>
    </source>
</evidence>
<dbReference type="InterPro" id="IPR035980">
    <property type="entry name" value="Ribosomal_bS6_sf"/>
</dbReference>
<keyword evidence="6" id="KW-0694">RNA-binding</keyword>
<keyword evidence="8" id="KW-0689">Ribosomal protein</keyword>
<dbReference type="Pfam" id="PF01250">
    <property type="entry name" value="Ribosomal_S6"/>
    <property type="match status" value="1"/>
</dbReference>